<gene>
    <name evidence="1" type="ORF">DVH24_038680</name>
</gene>
<reference evidence="1 2" key="1">
    <citation type="submission" date="2018-10" db="EMBL/GenBank/DDBJ databases">
        <title>A high-quality apple genome assembly.</title>
        <authorList>
            <person name="Hu J."/>
        </authorList>
    </citation>
    <scope>NUCLEOTIDE SEQUENCE [LARGE SCALE GENOMIC DNA]</scope>
    <source>
        <strain evidence="2">cv. HFTH1</strain>
        <tissue evidence="1">Young leaf</tissue>
    </source>
</reference>
<name>A0A498KAL7_MALDO</name>
<feature type="non-terminal residue" evidence="1">
    <location>
        <position position="1"/>
    </location>
</feature>
<dbReference type="AlphaFoldDB" id="A0A498KAL7"/>
<proteinExistence type="predicted"/>
<protein>
    <submittedName>
        <fullName evidence="1">Uncharacterized protein</fullName>
    </submittedName>
</protein>
<sequence>ARLAVVGCRSAFAWTGDCWWSYNCSHSVKHYYSNQETAVYEGQRTRTRDNSLLRKFELSQAFLLLQGACLRSSFALMLMRMLS</sequence>
<comment type="caution">
    <text evidence="1">The sequence shown here is derived from an EMBL/GenBank/DDBJ whole genome shotgun (WGS) entry which is preliminary data.</text>
</comment>
<evidence type="ECO:0000313" key="1">
    <source>
        <dbReference type="EMBL" id="RXI04406.1"/>
    </source>
</evidence>
<organism evidence="1 2">
    <name type="scientific">Malus domestica</name>
    <name type="common">Apple</name>
    <name type="synonym">Pyrus malus</name>
    <dbReference type="NCBI Taxonomy" id="3750"/>
    <lineage>
        <taxon>Eukaryota</taxon>
        <taxon>Viridiplantae</taxon>
        <taxon>Streptophyta</taxon>
        <taxon>Embryophyta</taxon>
        <taxon>Tracheophyta</taxon>
        <taxon>Spermatophyta</taxon>
        <taxon>Magnoliopsida</taxon>
        <taxon>eudicotyledons</taxon>
        <taxon>Gunneridae</taxon>
        <taxon>Pentapetalae</taxon>
        <taxon>rosids</taxon>
        <taxon>fabids</taxon>
        <taxon>Rosales</taxon>
        <taxon>Rosaceae</taxon>
        <taxon>Amygdaloideae</taxon>
        <taxon>Maleae</taxon>
        <taxon>Malus</taxon>
    </lineage>
</organism>
<evidence type="ECO:0000313" key="2">
    <source>
        <dbReference type="Proteomes" id="UP000290289"/>
    </source>
</evidence>
<dbReference type="EMBL" id="RDQH01000329">
    <property type="protein sequence ID" value="RXI04406.1"/>
    <property type="molecule type" value="Genomic_DNA"/>
</dbReference>
<keyword evidence="2" id="KW-1185">Reference proteome</keyword>
<dbReference type="Proteomes" id="UP000290289">
    <property type="component" value="Chromosome 3"/>
</dbReference>
<accession>A0A498KAL7</accession>